<sequence length="486" mass="54600">MSRGIDTPSRFEGEVFDLEVVEGEIPKSIDGLFVQAVPDQQFPPEDTYVSPMDASAHGDGMVRALRFRDGHVDFRSRYVRTERFLLERAARRSLFPHYRNPFRDDPSVAGRDRTTANTAVYLHAGMLLASKEDGPAYALDPVTLDTRGPWRAGGAIDSKTWTAHPKFDPVSGEMIGFGYAANGECTRDLAYYVVDREGRVVHRAWMEAPCAAMIHDCAATQNYTIFPIMPYSSDVERLKRGGEHFQFEPEMDQIFGVMPRYGSAGETKWFRAQPSFTGHTINAFEQGGKICFDFVEGDGNAFGPMFPDKDGRATEPGAVRMKLVRYVIDYNSDELRLDQSSRTVLADGHFGEGPHIDERYAMREHRFVWMPGLDRTRLATDEQGRPMPVMFNTLHRYDVKSGESEEWFAGPECTLQDPVFLPRSEDAPEGEGYLVCIVNRVPTRTSEIVVLDSMDLAKGPLARIRVPVTLRSGIHAAWIPGSRLPD</sequence>
<evidence type="ECO:0000313" key="7">
    <source>
        <dbReference type="EMBL" id="QUD90738.1"/>
    </source>
</evidence>
<gene>
    <name evidence="7" type="ORF">KCG34_10250</name>
</gene>
<dbReference type="PANTHER" id="PTHR10543:SF89">
    <property type="entry name" value="CAROTENOID 9,10(9',10')-CLEAVAGE DIOXYGENASE 1"/>
    <property type="match status" value="1"/>
</dbReference>
<evidence type="ECO:0000313" key="8">
    <source>
        <dbReference type="Proteomes" id="UP000676409"/>
    </source>
</evidence>
<feature type="binding site" evidence="5">
    <location>
        <position position="164"/>
    </location>
    <ligand>
        <name>Fe cation</name>
        <dbReference type="ChEBI" id="CHEBI:24875"/>
        <note>catalytic</note>
    </ligand>
</feature>
<evidence type="ECO:0000256" key="4">
    <source>
        <dbReference type="ARBA" id="ARBA00023004"/>
    </source>
</evidence>
<dbReference type="Pfam" id="PF03055">
    <property type="entry name" value="RPE65"/>
    <property type="match status" value="1"/>
</dbReference>
<feature type="binding site" evidence="5">
    <location>
        <position position="279"/>
    </location>
    <ligand>
        <name>Fe cation</name>
        <dbReference type="ChEBI" id="CHEBI:24875"/>
        <note>catalytic</note>
    </ligand>
</feature>
<organism evidence="7 8">
    <name type="scientific">Phenylobacterium montanum</name>
    <dbReference type="NCBI Taxonomy" id="2823693"/>
    <lineage>
        <taxon>Bacteria</taxon>
        <taxon>Pseudomonadati</taxon>
        <taxon>Pseudomonadota</taxon>
        <taxon>Alphaproteobacteria</taxon>
        <taxon>Caulobacterales</taxon>
        <taxon>Caulobacteraceae</taxon>
        <taxon>Phenylobacterium</taxon>
    </lineage>
</organism>
<evidence type="ECO:0000256" key="6">
    <source>
        <dbReference type="RuleBase" id="RU364048"/>
    </source>
</evidence>
<dbReference type="GO" id="GO:0046872">
    <property type="term" value="F:metal ion binding"/>
    <property type="evidence" value="ECO:0007669"/>
    <property type="project" value="UniProtKB-KW"/>
</dbReference>
<dbReference type="EC" id="1.13.11.-" evidence="6"/>
<dbReference type="Proteomes" id="UP000676409">
    <property type="component" value="Chromosome"/>
</dbReference>
<reference evidence="7" key="1">
    <citation type="submission" date="2021-04" db="EMBL/GenBank/DDBJ databases">
        <title>The complete genome sequence of Caulobacter sp. S6.</title>
        <authorList>
            <person name="Tang Y."/>
            <person name="Ouyang W."/>
            <person name="Liu Q."/>
            <person name="Huang B."/>
            <person name="Guo Z."/>
            <person name="Lei P."/>
        </authorList>
    </citation>
    <scope>NUCLEOTIDE SEQUENCE</scope>
    <source>
        <strain evidence="7">S6</strain>
    </source>
</reference>
<dbReference type="PANTHER" id="PTHR10543">
    <property type="entry name" value="BETA-CAROTENE DIOXYGENASE"/>
    <property type="match status" value="1"/>
</dbReference>
<keyword evidence="8" id="KW-1185">Reference proteome</keyword>
<evidence type="ECO:0000256" key="5">
    <source>
        <dbReference type="PIRSR" id="PIRSR604294-1"/>
    </source>
</evidence>
<proteinExistence type="inferred from homology"/>
<accession>A0A975IX97</accession>
<dbReference type="GO" id="GO:0016121">
    <property type="term" value="P:carotene catabolic process"/>
    <property type="evidence" value="ECO:0007669"/>
    <property type="project" value="TreeGrafter"/>
</dbReference>
<evidence type="ECO:0000256" key="2">
    <source>
        <dbReference type="ARBA" id="ARBA00022723"/>
    </source>
</evidence>
<feature type="binding site" evidence="5">
    <location>
        <position position="215"/>
    </location>
    <ligand>
        <name>Fe cation</name>
        <dbReference type="ChEBI" id="CHEBI:24875"/>
        <note>catalytic</note>
    </ligand>
</feature>
<dbReference type="KEGG" id="caul:KCG34_10250"/>
<dbReference type="GO" id="GO:0010436">
    <property type="term" value="F:carotenoid dioxygenase activity"/>
    <property type="evidence" value="ECO:0007669"/>
    <property type="project" value="TreeGrafter"/>
</dbReference>
<name>A0A975IX97_9CAUL</name>
<dbReference type="AlphaFoldDB" id="A0A975IX97"/>
<feature type="binding site" evidence="5">
    <location>
        <position position="475"/>
    </location>
    <ligand>
        <name>Fe cation</name>
        <dbReference type="ChEBI" id="CHEBI:24875"/>
        <note>catalytic</note>
    </ligand>
</feature>
<dbReference type="InterPro" id="IPR004294">
    <property type="entry name" value="Carotenoid_Oase"/>
</dbReference>
<evidence type="ECO:0000256" key="3">
    <source>
        <dbReference type="ARBA" id="ARBA00023002"/>
    </source>
</evidence>
<keyword evidence="3 6" id="KW-0560">Oxidoreductase</keyword>
<comment type="similarity">
    <text evidence="1 6">Belongs to the carotenoid oxygenase family.</text>
</comment>
<dbReference type="EMBL" id="CP073078">
    <property type="protein sequence ID" value="QUD90738.1"/>
    <property type="molecule type" value="Genomic_DNA"/>
</dbReference>
<keyword evidence="6" id="KW-0223">Dioxygenase</keyword>
<keyword evidence="2 5" id="KW-0479">Metal-binding</keyword>
<keyword evidence="4 5" id="KW-0408">Iron</keyword>
<evidence type="ECO:0000256" key="1">
    <source>
        <dbReference type="ARBA" id="ARBA00006787"/>
    </source>
</evidence>
<comment type="cofactor">
    <cofactor evidence="5 6">
        <name>Fe(2+)</name>
        <dbReference type="ChEBI" id="CHEBI:29033"/>
    </cofactor>
    <text evidence="5 6">Binds 1 Fe(2+) ion per subunit.</text>
</comment>
<protein>
    <recommendedName>
        <fullName evidence="6">Dioxygenase</fullName>
        <ecNumber evidence="6">1.13.11.-</ecNumber>
    </recommendedName>
</protein>